<evidence type="ECO:0000259" key="5">
    <source>
        <dbReference type="PROSITE" id="PS50893"/>
    </source>
</evidence>
<reference evidence="6" key="1">
    <citation type="submission" date="2021-11" db="EMBL/GenBank/DDBJ databases">
        <title>Genome sequence.</title>
        <authorList>
            <person name="Sun Q."/>
        </authorList>
    </citation>
    <scope>NUCLEOTIDE SEQUENCE</scope>
    <source>
        <strain evidence="6">JC732</strain>
    </source>
</reference>
<dbReference type="Gene3D" id="3.40.50.300">
    <property type="entry name" value="P-loop containing nucleotide triphosphate hydrolases"/>
    <property type="match status" value="2"/>
</dbReference>
<dbReference type="InterPro" id="IPR003439">
    <property type="entry name" value="ABC_transporter-like_ATP-bd"/>
</dbReference>
<organism evidence="6 7">
    <name type="scientific">Blastopirellula sediminis</name>
    <dbReference type="NCBI Taxonomy" id="2894196"/>
    <lineage>
        <taxon>Bacteria</taxon>
        <taxon>Pseudomonadati</taxon>
        <taxon>Planctomycetota</taxon>
        <taxon>Planctomycetia</taxon>
        <taxon>Pirellulales</taxon>
        <taxon>Pirellulaceae</taxon>
        <taxon>Blastopirellula</taxon>
    </lineage>
</organism>
<dbReference type="InterPro" id="IPR027417">
    <property type="entry name" value="P-loop_NTPase"/>
</dbReference>
<proteinExistence type="predicted"/>
<evidence type="ECO:0000256" key="1">
    <source>
        <dbReference type="ARBA" id="ARBA00022737"/>
    </source>
</evidence>
<keyword evidence="3 6" id="KW-0067">ATP-binding</keyword>
<protein>
    <submittedName>
        <fullName evidence="6">ATP-binding cassette domain-containing protein</fullName>
    </submittedName>
</protein>
<feature type="region of interest" description="Disordered" evidence="4">
    <location>
        <begin position="235"/>
        <end position="305"/>
    </location>
</feature>
<dbReference type="GO" id="GO:0016887">
    <property type="term" value="F:ATP hydrolysis activity"/>
    <property type="evidence" value="ECO:0007669"/>
    <property type="project" value="InterPro"/>
</dbReference>
<dbReference type="SUPFAM" id="SSF52540">
    <property type="entry name" value="P-loop containing nucleoside triphosphate hydrolases"/>
    <property type="match status" value="2"/>
</dbReference>
<feature type="domain" description="ABC transporter" evidence="5">
    <location>
        <begin position="337"/>
        <end position="526"/>
    </location>
</feature>
<dbReference type="PROSITE" id="PS50893">
    <property type="entry name" value="ABC_TRANSPORTER_2"/>
    <property type="match status" value="2"/>
</dbReference>
<dbReference type="PANTHER" id="PTHR19211">
    <property type="entry name" value="ATP-BINDING TRANSPORT PROTEIN-RELATED"/>
    <property type="match status" value="1"/>
</dbReference>
<gene>
    <name evidence="6" type="ORF">LOC68_16930</name>
</gene>
<evidence type="ECO:0000313" key="7">
    <source>
        <dbReference type="Proteomes" id="UP001139103"/>
    </source>
</evidence>
<evidence type="ECO:0000256" key="2">
    <source>
        <dbReference type="ARBA" id="ARBA00022741"/>
    </source>
</evidence>
<dbReference type="GO" id="GO:0005524">
    <property type="term" value="F:ATP binding"/>
    <property type="evidence" value="ECO:0007669"/>
    <property type="project" value="UniProtKB-KW"/>
</dbReference>
<dbReference type="EMBL" id="JAJKFT010000010">
    <property type="protein sequence ID" value="MCC9630079.1"/>
    <property type="molecule type" value="Genomic_DNA"/>
</dbReference>
<dbReference type="InterPro" id="IPR017871">
    <property type="entry name" value="ABC_transporter-like_CS"/>
</dbReference>
<dbReference type="RefSeq" id="WP_230220910.1">
    <property type="nucleotide sequence ID" value="NZ_JAJKFT010000010.1"/>
</dbReference>
<dbReference type="InterPro" id="IPR050611">
    <property type="entry name" value="ABCF"/>
</dbReference>
<evidence type="ECO:0000256" key="3">
    <source>
        <dbReference type="ARBA" id="ARBA00022840"/>
    </source>
</evidence>
<keyword evidence="7" id="KW-1185">Reference proteome</keyword>
<comment type="caution">
    <text evidence="6">The sequence shown here is derived from an EMBL/GenBank/DDBJ whole genome shotgun (WGS) entry which is preliminary data.</text>
</comment>
<dbReference type="InterPro" id="IPR003593">
    <property type="entry name" value="AAA+_ATPase"/>
</dbReference>
<feature type="compositionally biased region" description="Basic and acidic residues" evidence="4">
    <location>
        <begin position="236"/>
        <end position="259"/>
    </location>
</feature>
<keyword evidence="1" id="KW-0677">Repeat</keyword>
<dbReference type="Proteomes" id="UP001139103">
    <property type="component" value="Unassembled WGS sequence"/>
</dbReference>
<sequence length="531" mass="56779">MPASISLHDLAWSTPDSRSLFANLNFHFGPEKVGLVGRNGVGKTTLLKLIAGELAPTAGNVAASGRIRMLRQAVSPTPGETIADLFGIAAELAALIRIEQGAGSESDLANADWMLLTQIDVALQRVGLDVPAETTLTSLSGGQQTRARLAALIFAEPDFLLLDEPTNNLDRDGRAAVSQLLSDWRGGAIVVSHDRELLETMDAIVELTALGAARYGGPWSFYRERKSQELAAAEQDLAHAEKQAADIAKREQASAERQARRNSAGKRSAAQGGVPRILLGARKDQSEKTSGTSARIHQQRKEEAETAAAVASQQIERLQTLQVNLASTQLPSAKLVLKVERVSFAYETNPPVIRDLTFEIIGPERVAVTGPNGCGKTTLLALIAGTVEPQQGAVRRMTPAATLDQHGSLLDRTLSIRDNFLRINPQATENESRAALAKFQFRADAALQIAGTLSGGQLLRAALACVLGGAAPVPLLILDEPTNHLDLESIAAIEAGLRAYDGALLVVSHDESFLRSIEISRRIELTPQARD</sequence>
<dbReference type="PROSITE" id="PS00211">
    <property type="entry name" value="ABC_TRANSPORTER_1"/>
    <property type="match status" value="1"/>
</dbReference>
<feature type="domain" description="ABC transporter" evidence="5">
    <location>
        <begin position="5"/>
        <end position="234"/>
    </location>
</feature>
<name>A0A9X1MR43_9BACT</name>
<dbReference type="PANTHER" id="PTHR19211:SF6">
    <property type="entry name" value="BLL7188 PROTEIN"/>
    <property type="match status" value="1"/>
</dbReference>
<dbReference type="FunFam" id="3.40.50.300:FF:001320">
    <property type="entry name" value="Heme ABC transporter ATP-binding protein"/>
    <property type="match status" value="1"/>
</dbReference>
<dbReference type="Pfam" id="PF00005">
    <property type="entry name" value="ABC_tran"/>
    <property type="match status" value="2"/>
</dbReference>
<dbReference type="SMART" id="SM00382">
    <property type="entry name" value="AAA"/>
    <property type="match status" value="2"/>
</dbReference>
<dbReference type="CDD" id="cd03221">
    <property type="entry name" value="ABCF_EF-3"/>
    <property type="match status" value="2"/>
</dbReference>
<keyword evidence="2" id="KW-0547">Nucleotide-binding</keyword>
<accession>A0A9X1MR43</accession>
<dbReference type="AlphaFoldDB" id="A0A9X1MR43"/>
<evidence type="ECO:0000313" key="6">
    <source>
        <dbReference type="EMBL" id="MCC9630079.1"/>
    </source>
</evidence>
<evidence type="ECO:0000256" key="4">
    <source>
        <dbReference type="SAM" id="MobiDB-lite"/>
    </source>
</evidence>